<dbReference type="PROSITE" id="PS51471">
    <property type="entry name" value="FE2OG_OXY"/>
    <property type="match status" value="1"/>
</dbReference>
<comment type="cofactor">
    <cofactor evidence="1">
        <name>L-ascorbate</name>
        <dbReference type="ChEBI" id="CHEBI:38290"/>
    </cofactor>
</comment>
<gene>
    <name evidence="9" type="ORF">AURANDRAFT_67177</name>
</gene>
<evidence type="ECO:0000256" key="3">
    <source>
        <dbReference type="ARBA" id="ARBA00022964"/>
    </source>
</evidence>
<dbReference type="EMBL" id="GL833151">
    <property type="protein sequence ID" value="EGB04429.1"/>
    <property type="molecule type" value="Genomic_DNA"/>
</dbReference>
<protein>
    <recommendedName>
        <fullName evidence="8">Fe2OG dioxygenase domain-containing protein</fullName>
    </recommendedName>
</protein>
<dbReference type="InterPro" id="IPR045054">
    <property type="entry name" value="P4HA-like"/>
</dbReference>
<dbReference type="SMART" id="SM00702">
    <property type="entry name" value="P4Hc"/>
    <property type="match status" value="1"/>
</dbReference>
<evidence type="ECO:0000313" key="9">
    <source>
        <dbReference type="EMBL" id="EGB04429.1"/>
    </source>
</evidence>
<keyword evidence="10" id="KW-1185">Reference proteome</keyword>
<keyword evidence="4" id="KW-0560">Oxidoreductase</keyword>
<dbReference type="KEGG" id="aaf:AURANDRAFT_67177"/>
<reference evidence="9 10" key="1">
    <citation type="journal article" date="2011" name="Proc. Natl. Acad. Sci. U.S.A.">
        <title>Niche of harmful alga Aureococcus anophagefferens revealed through ecogenomics.</title>
        <authorList>
            <person name="Gobler C.J."/>
            <person name="Berry D.L."/>
            <person name="Dyhrman S.T."/>
            <person name="Wilhelm S.W."/>
            <person name="Salamov A."/>
            <person name="Lobanov A.V."/>
            <person name="Zhang Y."/>
            <person name="Collier J.L."/>
            <person name="Wurch L.L."/>
            <person name="Kustka A.B."/>
            <person name="Dill B.D."/>
            <person name="Shah M."/>
            <person name="VerBerkmoes N.C."/>
            <person name="Kuo A."/>
            <person name="Terry A."/>
            <person name="Pangilinan J."/>
            <person name="Lindquist E.A."/>
            <person name="Lucas S."/>
            <person name="Paulsen I.T."/>
            <person name="Hattenrath-Lehmann T.K."/>
            <person name="Talmage S.C."/>
            <person name="Walker E.A."/>
            <person name="Koch F."/>
            <person name="Burson A.M."/>
            <person name="Marcoval M.A."/>
            <person name="Tang Y.Z."/>
            <person name="Lecleir G.R."/>
            <person name="Coyne K.J."/>
            <person name="Berg G.M."/>
            <person name="Bertrand E.M."/>
            <person name="Saito M.A."/>
            <person name="Gladyshev V.N."/>
            <person name="Grigoriev I.V."/>
        </authorList>
    </citation>
    <scope>NUCLEOTIDE SEQUENCE [LARGE SCALE GENOMIC DNA]</scope>
    <source>
        <strain evidence="10">CCMP 1984</strain>
    </source>
</reference>
<dbReference type="GO" id="GO:0005506">
    <property type="term" value="F:iron ion binding"/>
    <property type="evidence" value="ECO:0007669"/>
    <property type="project" value="InterPro"/>
</dbReference>
<dbReference type="PANTHER" id="PTHR10869:SF229">
    <property type="entry name" value="PROLYL 4-HYDROXYLASE ALPHA SUBUNIT DOMAIN-CONTAINING PROTEIN"/>
    <property type="match status" value="1"/>
</dbReference>
<evidence type="ECO:0000256" key="6">
    <source>
        <dbReference type="SAM" id="MobiDB-lite"/>
    </source>
</evidence>
<dbReference type="InterPro" id="IPR044862">
    <property type="entry name" value="Pro_4_hyd_alph_FE2OG_OXY"/>
</dbReference>
<evidence type="ECO:0000256" key="2">
    <source>
        <dbReference type="ARBA" id="ARBA00022723"/>
    </source>
</evidence>
<dbReference type="Pfam" id="PF13640">
    <property type="entry name" value="2OG-FeII_Oxy_3"/>
    <property type="match status" value="1"/>
</dbReference>
<evidence type="ECO:0000256" key="7">
    <source>
        <dbReference type="SAM" id="SignalP"/>
    </source>
</evidence>
<dbReference type="RefSeq" id="XP_009040816.1">
    <property type="nucleotide sequence ID" value="XM_009042568.1"/>
</dbReference>
<feature type="domain" description="Fe2OG dioxygenase" evidence="8">
    <location>
        <begin position="207"/>
        <end position="313"/>
    </location>
</feature>
<accession>F0YKB2</accession>
<dbReference type="InterPro" id="IPR006620">
    <property type="entry name" value="Pro_4_hyd_alph"/>
</dbReference>
<evidence type="ECO:0000256" key="1">
    <source>
        <dbReference type="ARBA" id="ARBA00001961"/>
    </source>
</evidence>
<dbReference type="Gene3D" id="2.60.120.620">
    <property type="entry name" value="q2cbj1_9rhob like domain"/>
    <property type="match status" value="1"/>
</dbReference>
<feature type="chain" id="PRO_5003264747" description="Fe2OG dioxygenase domain-containing protein" evidence="7">
    <location>
        <begin position="17"/>
        <end position="327"/>
    </location>
</feature>
<evidence type="ECO:0000256" key="4">
    <source>
        <dbReference type="ARBA" id="ARBA00023002"/>
    </source>
</evidence>
<evidence type="ECO:0000313" key="10">
    <source>
        <dbReference type="Proteomes" id="UP000002729"/>
    </source>
</evidence>
<dbReference type="Proteomes" id="UP000002729">
    <property type="component" value="Unassembled WGS sequence"/>
</dbReference>
<keyword evidence="3" id="KW-0223">Dioxygenase</keyword>
<dbReference type="eggNOG" id="KOG1591">
    <property type="taxonomic scope" value="Eukaryota"/>
</dbReference>
<sequence length="327" mass="33308">MQRLLILLTLAAPIRALRQPRASAASALQRSASAAAAPAVRAPPRTSEPAAPPTLRAPPGATLRILSESPRVAVVDDLLTAAECEALVAHASRRGLERSNPSAAQFDAAKLRSLAPLLLAAPLPRAAATFDATGGDVAAAAAAGGAVLALAGALTVALAQVVKAVSQARAAGGRTSEAVALNGAGDAALAAPLVARLAAALGASPRDFEAPVVTRYERGAKFATHNDASADPERDWGDAGGQRLATVILYLNDVAAGGETSFDKLDVAVAPRRGAACVFFPADADSHRADDRTTHASLPAVDTKWICQVWRRARRVPPPLGLPADAS</sequence>
<keyword evidence="7" id="KW-0732">Signal</keyword>
<name>F0YKB2_AURAN</name>
<proteinExistence type="predicted"/>
<dbReference type="OMA" id="EKWIARI"/>
<dbReference type="PANTHER" id="PTHR10869">
    <property type="entry name" value="PROLYL 4-HYDROXYLASE ALPHA SUBUNIT"/>
    <property type="match status" value="1"/>
</dbReference>
<dbReference type="GO" id="GO:0005783">
    <property type="term" value="C:endoplasmic reticulum"/>
    <property type="evidence" value="ECO:0007669"/>
    <property type="project" value="TreeGrafter"/>
</dbReference>
<dbReference type="InParanoid" id="F0YKB2"/>
<keyword evidence="2" id="KW-0479">Metal-binding</keyword>
<keyword evidence="5" id="KW-0408">Iron</keyword>
<dbReference type="InterPro" id="IPR005123">
    <property type="entry name" value="Oxoglu/Fe-dep_dioxygenase_dom"/>
</dbReference>
<dbReference type="AlphaFoldDB" id="F0YKB2"/>
<dbReference type="OrthoDB" id="420380at2759"/>
<dbReference type="GO" id="GO:0031418">
    <property type="term" value="F:L-ascorbic acid binding"/>
    <property type="evidence" value="ECO:0007669"/>
    <property type="project" value="InterPro"/>
</dbReference>
<feature type="signal peptide" evidence="7">
    <location>
        <begin position="1"/>
        <end position="16"/>
    </location>
</feature>
<evidence type="ECO:0000256" key="5">
    <source>
        <dbReference type="ARBA" id="ARBA00023004"/>
    </source>
</evidence>
<dbReference type="GO" id="GO:0004656">
    <property type="term" value="F:procollagen-proline 4-dioxygenase activity"/>
    <property type="evidence" value="ECO:0007669"/>
    <property type="project" value="TreeGrafter"/>
</dbReference>
<organism evidence="10">
    <name type="scientific">Aureococcus anophagefferens</name>
    <name type="common">Harmful bloom alga</name>
    <dbReference type="NCBI Taxonomy" id="44056"/>
    <lineage>
        <taxon>Eukaryota</taxon>
        <taxon>Sar</taxon>
        <taxon>Stramenopiles</taxon>
        <taxon>Ochrophyta</taxon>
        <taxon>Pelagophyceae</taxon>
        <taxon>Pelagomonadales</taxon>
        <taxon>Pelagomonadaceae</taxon>
        <taxon>Aureococcus</taxon>
    </lineage>
</organism>
<evidence type="ECO:0000259" key="8">
    <source>
        <dbReference type="PROSITE" id="PS51471"/>
    </source>
</evidence>
<feature type="compositionally biased region" description="Low complexity" evidence="6">
    <location>
        <begin position="35"/>
        <end position="45"/>
    </location>
</feature>
<dbReference type="GeneID" id="20226110"/>
<feature type="region of interest" description="Disordered" evidence="6">
    <location>
        <begin position="35"/>
        <end position="60"/>
    </location>
</feature>